<dbReference type="EMBL" id="BGZK01001470">
    <property type="protein sequence ID" value="GBP80608.1"/>
    <property type="molecule type" value="Genomic_DNA"/>
</dbReference>
<keyword evidence="3" id="KW-1185">Reference proteome</keyword>
<organism evidence="2 3">
    <name type="scientific">Eumeta variegata</name>
    <name type="common">Bagworm moth</name>
    <name type="synonym">Eumeta japonica</name>
    <dbReference type="NCBI Taxonomy" id="151549"/>
    <lineage>
        <taxon>Eukaryota</taxon>
        <taxon>Metazoa</taxon>
        <taxon>Ecdysozoa</taxon>
        <taxon>Arthropoda</taxon>
        <taxon>Hexapoda</taxon>
        <taxon>Insecta</taxon>
        <taxon>Pterygota</taxon>
        <taxon>Neoptera</taxon>
        <taxon>Endopterygota</taxon>
        <taxon>Lepidoptera</taxon>
        <taxon>Glossata</taxon>
        <taxon>Ditrysia</taxon>
        <taxon>Tineoidea</taxon>
        <taxon>Psychidae</taxon>
        <taxon>Oiketicinae</taxon>
        <taxon>Eumeta</taxon>
    </lineage>
</organism>
<comment type="caution">
    <text evidence="2">The sequence shown here is derived from an EMBL/GenBank/DDBJ whole genome shotgun (WGS) entry which is preliminary data.</text>
</comment>
<sequence length="136" mass="15206">MKVKTKVMAFERDESTIECDVCISKNIKCGTRADHRYSDMETYSKQNLTQQHSLFVPTGSTPPDSVQGLDRKSITDGPAAESRPAPHHAARATADPMAPRQPPLSYFAERALLYEIVVFRSVYCRDTDKICLTCPP</sequence>
<feature type="compositionally biased region" description="Polar residues" evidence="1">
    <location>
        <begin position="48"/>
        <end position="64"/>
    </location>
</feature>
<feature type="region of interest" description="Disordered" evidence="1">
    <location>
        <begin position="48"/>
        <end position="101"/>
    </location>
</feature>
<reference evidence="2 3" key="1">
    <citation type="journal article" date="2019" name="Commun. Biol.">
        <title>The bagworm genome reveals a unique fibroin gene that provides high tensile strength.</title>
        <authorList>
            <person name="Kono N."/>
            <person name="Nakamura H."/>
            <person name="Ohtoshi R."/>
            <person name="Tomita M."/>
            <person name="Numata K."/>
            <person name="Arakawa K."/>
        </authorList>
    </citation>
    <scope>NUCLEOTIDE SEQUENCE [LARGE SCALE GENOMIC DNA]</scope>
</reference>
<evidence type="ECO:0000313" key="2">
    <source>
        <dbReference type="EMBL" id="GBP80608.1"/>
    </source>
</evidence>
<dbReference type="Proteomes" id="UP000299102">
    <property type="component" value="Unassembled WGS sequence"/>
</dbReference>
<name>A0A4C1YWX9_EUMVA</name>
<dbReference type="AlphaFoldDB" id="A0A4C1YWX9"/>
<gene>
    <name evidence="2" type="ORF">EVAR_56786_1</name>
</gene>
<proteinExistence type="predicted"/>
<evidence type="ECO:0000313" key="3">
    <source>
        <dbReference type="Proteomes" id="UP000299102"/>
    </source>
</evidence>
<accession>A0A4C1YWX9</accession>
<evidence type="ECO:0000256" key="1">
    <source>
        <dbReference type="SAM" id="MobiDB-lite"/>
    </source>
</evidence>
<protein>
    <submittedName>
        <fullName evidence="2">Uncharacterized protein</fullName>
    </submittedName>
</protein>